<protein>
    <submittedName>
        <fullName evidence="1">Uncharacterized protein</fullName>
    </submittedName>
</protein>
<reference evidence="1 2" key="1">
    <citation type="submission" date="2016-02" db="EMBL/GenBank/DDBJ databases">
        <title>Band-tailed pigeon sequencing and assembly.</title>
        <authorList>
            <person name="Soares A.E."/>
            <person name="Novak B.J."/>
            <person name="Rice E.S."/>
            <person name="O'Connell B."/>
            <person name="Chang D."/>
            <person name="Weber S."/>
            <person name="Shapiro B."/>
        </authorList>
    </citation>
    <scope>NUCLEOTIDE SEQUENCE [LARGE SCALE GENOMIC DNA]</scope>
    <source>
        <strain evidence="1">BTP2013</strain>
        <tissue evidence="1">Blood</tissue>
    </source>
</reference>
<comment type="caution">
    <text evidence="1">The sequence shown here is derived from an EMBL/GenBank/DDBJ whole genome shotgun (WGS) entry which is preliminary data.</text>
</comment>
<evidence type="ECO:0000313" key="2">
    <source>
        <dbReference type="Proteomes" id="UP000190648"/>
    </source>
</evidence>
<dbReference type="EMBL" id="LSYS01007908">
    <property type="protein sequence ID" value="OPJ70021.1"/>
    <property type="molecule type" value="Genomic_DNA"/>
</dbReference>
<dbReference type="AlphaFoldDB" id="A0A1V4JCV6"/>
<gene>
    <name evidence="1" type="ORF">AV530_019277</name>
</gene>
<sequence>MLEHRVALQDNPDAFGDARDLRGFAPLQGHPVCLDFPVKNQAGYSLGWISRNKSPPVPRLGKLRQVATVHLGLNFVISPESLRFSGWPGRFSLVLLGRRMSIQRCIQTQSETSHLQETFHLEYLLQHILR</sequence>
<evidence type="ECO:0000313" key="1">
    <source>
        <dbReference type="EMBL" id="OPJ70021.1"/>
    </source>
</evidence>
<organism evidence="1 2">
    <name type="scientific">Patagioenas fasciata monilis</name>
    <dbReference type="NCBI Taxonomy" id="372326"/>
    <lineage>
        <taxon>Eukaryota</taxon>
        <taxon>Metazoa</taxon>
        <taxon>Chordata</taxon>
        <taxon>Craniata</taxon>
        <taxon>Vertebrata</taxon>
        <taxon>Euteleostomi</taxon>
        <taxon>Archelosauria</taxon>
        <taxon>Archosauria</taxon>
        <taxon>Dinosauria</taxon>
        <taxon>Saurischia</taxon>
        <taxon>Theropoda</taxon>
        <taxon>Coelurosauria</taxon>
        <taxon>Aves</taxon>
        <taxon>Neognathae</taxon>
        <taxon>Neoaves</taxon>
        <taxon>Columbimorphae</taxon>
        <taxon>Columbiformes</taxon>
        <taxon>Columbidae</taxon>
        <taxon>Patagioenas</taxon>
    </lineage>
</organism>
<keyword evidence="2" id="KW-1185">Reference proteome</keyword>
<accession>A0A1V4JCV6</accession>
<dbReference type="Proteomes" id="UP000190648">
    <property type="component" value="Unassembled WGS sequence"/>
</dbReference>
<name>A0A1V4JCV6_PATFA</name>
<proteinExistence type="predicted"/>